<sequence length="349" mass="40303">MAREIGVFKRPDSRFYWINVTLPNGKRLRQSAGTESREEAEAYLAKLTLDAYREAHFGIKPERSWQDAVVRYLELKASLRSFRDVQRICRQLHPYVGGLTLNQISGDVVWTIAQGELKRGNKPATVNRYLALIRNLLHMARDEWQWIDNFPKIRMLSGEVERDRWLTREEAERLIQVCPSHLAALVRFALATGLRAREITGLEWNRVDLSRRTAWLNQTKNGTPRGVPLNHDAVVVLQEQIGLHPQSCFTYRGKPIGWDVTNTAWHNAIKKAELEDFRFHDLRHTWASWHRQAGTSCDELKDLGGWKSRVMVDRYAKFATEHLQAAASRIEEGRGGNVVSLSRLRHGHK</sequence>
<evidence type="ECO:0000256" key="2">
    <source>
        <dbReference type="ARBA" id="ARBA00022908"/>
    </source>
</evidence>
<gene>
    <name evidence="8" type="ORF">V8G57_15495</name>
</gene>
<evidence type="ECO:0000256" key="1">
    <source>
        <dbReference type="ARBA" id="ARBA00008857"/>
    </source>
</evidence>
<dbReference type="PROSITE" id="PS51898">
    <property type="entry name" value="TYR_RECOMBINASE"/>
    <property type="match status" value="1"/>
</dbReference>
<evidence type="ECO:0000256" key="4">
    <source>
        <dbReference type="ARBA" id="ARBA00023172"/>
    </source>
</evidence>
<dbReference type="Gene3D" id="1.10.443.10">
    <property type="entry name" value="Intergrase catalytic core"/>
    <property type="match status" value="1"/>
</dbReference>
<comment type="caution">
    <text evidence="8">The sequence shown here is derived from an EMBL/GenBank/DDBJ whole genome shotgun (WGS) entry which is preliminary data.</text>
</comment>
<reference evidence="8 9" key="1">
    <citation type="submission" date="2024-02" db="EMBL/GenBank/DDBJ databases">
        <title>Draft genome sequence of Collimonas sp. strain H4R21, an effective mineral-weathering bacterial strain isolated from the beech rhizosphere.</title>
        <authorList>
            <person name="Morin E."/>
            <person name="Uroz S."/>
            <person name="Leveau J.H.J."/>
            <person name="Kumar R."/>
            <person name="Rey M.W."/>
            <person name="Pham J."/>
        </authorList>
    </citation>
    <scope>NUCLEOTIDE SEQUENCE [LARGE SCALE GENOMIC DNA]</scope>
    <source>
        <strain evidence="8 9">H4R21</strain>
    </source>
</reference>
<dbReference type="PANTHER" id="PTHR30349">
    <property type="entry name" value="PHAGE INTEGRASE-RELATED"/>
    <property type="match status" value="1"/>
</dbReference>
<evidence type="ECO:0000256" key="3">
    <source>
        <dbReference type="ARBA" id="ARBA00023125"/>
    </source>
</evidence>
<dbReference type="Proteomes" id="UP001495910">
    <property type="component" value="Unassembled WGS sequence"/>
</dbReference>
<keyword evidence="9" id="KW-1185">Reference proteome</keyword>
<dbReference type="RefSeq" id="WP_342830117.1">
    <property type="nucleotide sequence ID" value="NZ_JBANDC010000010.1"/>
</dbReference>
<protein>
    <submittedName>
        <fullName evidence="8">Site-specific integrase</fullName>
    </submittedName>
</protein>
<evidence type="ECO:0000259" key="6">
    <source>
        <dbReference type="PROSITE" id="PS51898"/>
    </source>
</evidence>
<dbReference type="InterPro" id="IPR002104">
    <property type="entry name" value="Integrase_catalytic"/>
</dbReference>
<keyword evidence="3 5" id="KW-0238">DNA-binding</keyword>
<evidence type="ECO:0000313" key="8">
    <source>
        <dbReference type="EMBL" id="MEM4988797.1"/>
    </source>
</evidence>
<dbReference type="PROSITE" id="PS51900">
    <property type="entry name" value="CB"/>
    <property type="match status" value="1"/>
</dbReference>
<keyword evidence="4" id="KW-0233">DNA recombination</keyword>
<feature type="domain" description="Tyr recombinase" evidence="6">
    <location>
        <begin position="161"/>
        <end position="328"/>
    </location>
</feature>
<proteinExistence type="inferred from homology"/>
<feature type="domain" description="Core-binding (CB)" evidence="7">
    <location>
        <begin position="63"/>
        <end position="141"/>
    </location>
</feature>
<accession>A0ABU9PXQ8</accession>
<dbReference type="EMBL" id="JBANDC010000010">
    <property type="protein sequence ID" value="MEM4988797.1"/>
    <property type="molecule type" value="Genomic_DNA"/>
</dbReference>
<dbReference type="InterPro" id="IPR050090">
    <property type="entry name" value="Tyrosine_recombinase_XerCD"/>
</dbReference>
<evidence type="ECO:0000313" key="9">
    <source>
        <dbReference type="Proteomes" id="UP001495910"/>
    </source>
</evidence>
<dbReference type="InterPro" id="IPR011010">
    <property type="entry name" value="DNA_brk_join_enz"/>
</dbReference>
<dbReference type="InterPro" id="IPR044068">
    <property type="entry name" value="CB"/>
</dbReference>
<dbReference type="InterPro" id="IPR013762">
    <property type="entry name" value="Integrase-like_cat_sf"/>
</dbReference>
<dbReference type="Gene3D" id="1.10.150.130">
    <property type="match status" value="1"/>
</dbReference>
<dbReference type="SUPFAM" id="SSF56349">
    <property type="entry name" value="DNA breaking-rejoining enzymes"/>
    <property type="match status" value="1"/>
</dbReference>
<comment type="similarity">
    <text evidence="1">Belongs to the 'phage' integrase family.</text>
</comment>
<evidence type="ECO:0000259" key="7">
    <source>
        <dbReference type="PROSITE" id="PS51900"/>
    </source>
</evidence>
<organism evidence="8 9">
    <name type="scientific">Collimonas rhizosphaerae</name>
    <dbReference type="NCBI Taxonomy" id="3126357"/>
    <lineage>
        <taxon>Bacteria</taxon>
        <taxon>Pseudomonadati</taxon>
        <taxon>Pseudomonadota</taxon>
        <taxon>Betaproteobacteria</taxon>
        <taxon>Burkholderiales</taxon>
        <taxon>Oxalobacteraceae</taxon>
        <taxon>Collimonas</taxon>
    </lineage>
</organism>
<name>A0ABU9PXQ8_9BURK</name>
<evidence type="ECO:0000256" key="5">
    <source>
        <dbReference type="PROSITE-ProRule" id="PRU01248"/>
    </source>
</evidence>
<dbReference type="CDD" id="cd00796">
    <property type="entry name" value="INT_Rci_Hp1_C"/>
    <property type="match status" value="1"/>
</dbReference>
<dbReference type="PANTHER" id="PTHR30349:SF64">
    <property type="entry name" value="PROPHAGE INTEGRASE INTD-RELATED"/>
    <property type="match status" value="1"/>
</dbReference>
<dbReference type="InterPro" id="IPR010998">
    <property type="entry name" value="Integrase_recombinase_N"/>
</dbReference>
<keyword evidence="2" id="KW-0229">DNA integration</keyword>
<dbReference type="Pfam" id="PF00589">
    <property type="entry name" value="Phage_integrase"/>
    <property type="match status" value="1"/>
</dbReference>